<organism evidence="3 4">
    <name type="scientific">Steinernema carpocapsae</name>
    <name type="common">Entomopathogenic nematode</name>
    <dbReference type="NCBI Taxonomy" id="34508"/>
    <lineage>
        <taxon>Eukaryota</taxon>
        <taxon>Metazoa</taxon>
        <taxon>Ecdysozoa</taxon>
        <taxon>Nematoda</taxon>
        <taxon>Chromadorea</taxon>
        <taxon>Rhabditida</taxon>
        <taxon>Tylenchina</taxon>
        <taxon>Panagrolaimomorpha</taxon>
        <taxon>Strongyloidoidea</taxon>
        <taxon>Steinernematidae</taxon>
        <taxon>Steinernema</taxon>
    </lineage>
</organism>
<reference evidence="3 4" key="1">
    <citation type="journal article" date="2015" name="Genome Biol.">
        <title>Comparative genomics of Steinernema reveals deeply conserved gene regulatory networks.</title>
        <authorList>
            <person name="Dillman A.R."/>
            <person name="Macchietto M."/>
            <person name="Porter C.F."/>
            <person name="Rogers A."/>
            <person name="Williams B."/>
            <person name="Antoshechkin I."/>
            <person name="Lee M.M."/>
            <person name="Goodwin Z."/>
            <person name="Lu X."/>
            <person name="Lewis E.E."/>
            <person name="Goodrich-Blair H."/>
            <person name="Stock S.P."/>
            <person name="Adams B.J."/>
            <person name="Sternberg P.W."/>
            <person name="Mortazavi A."/>
        </authorList>
    </citation>
    <scope>NUCLEOTIDE SEQUENCE [LARGE SCALE GENOMIC DNA]</scope>
    <source>
        <strain evidence="3 4">ALL</strain>
    </source>
</reference>
<name>A0A4U5N1N6_STECR</name>
<keyword evidence="2" id="KW-0732">Signal</keyword>
<keyword evidence="4" id="KW-1185">Reference proteome</keyword>
<dbReference type="Proteomes" id="UP000298663">
    <property type="component" value="Unassembled WGS sequence"/>
</dbReference>
<evidence type="ECO:0000313" key="3">
    <source>
        <dbReference type="EMBL" id="TKR76277.1"/>
    </source>
</evidence>
<protein>
    <submittedName>
        <fullName evidence="3">Uncharacterized protein</fullName>
    </submittedName>
</protein>
<evidence type="ECO:0000256" key="2">
    <source>
        <dbReference type="SAM" id="SignalP"/>
    </source>
</evidence>
<comment type="caution">
    <text evidence="3">The sequence shown here is derived from an EMBL/GenBank/DDBJ whole genome shotgun (WGS) entry which is preliminary data.</text>
</comment>
<dbReference type="EMBL" id="AZBU02000005">
    <property type="protein sequence ID" value="TKR76277.1"/>
    <property type="molecule type" value="Genomic_DNA"/>
</dbReference>
<feature type="compositionally biased region" description="Basic and acidic residues" evidence="1">
    <location>
        <begin position="60"/>
        <end position="82"/>
    </location>
</feature>
<accession>A0A4U5N1N6</accession>
<sequence>MVSKVLILGIFAAIFLVSINAEAETVNEAFFAGKIKAANGTIAKEKTTANHFKPASYGERLTHTKRDTDLTEEPKTETERPKRASYGKRSATTEETQDRNRAS</sequence>
<proteinExistence type="predicted"/>
<gene>
    <name evidence="3" type="ORF">L596_017437</name>
</gene>
<feature type="chain" id="PRO_5020369987" evidence="2">
    <location>
        <begin position="24"/>
        <end position="103"/>
    </location>
</feature>
<feature type="signal peptide" evidence="2">
    <location>
        <begin position="1"/>
        <end position="23"/>
    </location>
</feature>
<feature type="region of interest" description="Disordered" evidence="1">
    <location>
        <begin position="48"/>
        <end position="103"/>
    </location>
</feature>
<reference evidence="3 4" key="2">
    <citation type="journal article" date="2019" name="G3 (Bethesda)">
        <title>Hybrid Assembly of the Genome of the Entomopathogenic Nematode Steinernema carpocapsae Identifies the X-Chromosome.</title>
        <authorList>
            <person name="Serra L."/>
            <person name="Macchietto M."/>
            <person name="Macias-Munoz A."/>
            <person name="McGill C.J."/>
            <person name="Rodriguez I.M."/>
            <person name="Rodriguez B."/>
            <person name="Murad R."/>
            <person name="Mortazavi A."/>
        </authorList>
    </citation>
    <scope>NUCLEOTIDE SEQUENCE [LARGE SCALE GENOMIC DNA]</scope>
    <source>
        <strain evidence="3 4">ALL</strain>
    </source>
</reference>
<dbReference type="AlphaFoldDB" id="A0A4U5N1N6"/>
<evidence type="ECO:0000313" key="4">
    <source>
        <dbReference type="Proteomes" id="UP000298663"/>
    </source>
</evidence>
<evidence type="ECO:0000256" key="1">
    <source>
        <dbReference type="SAM" id="MobiDB-lite"/>
    </source>
</evidence>